<accession>A0A085N1I7</accession>
<dbReference type="EMBL" id="KL367576">
    <property type="protein sequence ID" value="KFD63333.1"/>
    <property type="molecule type" value="Genomic_DNA"/>
</dbReference>
<proteinExistence type="predicted"/>
<dbReference type="Proteomes" id="UP000030764">
    <property type="component" value="Unassembled WGS sequence"/>
</dbReference>
<protein>
    <submittedName>
        <fullName evidence="2">Uncharacterized protein</fullName>
    </submittedName>
</protein>
<evidence type="ECO:0000313" key="1">
    <source>
        <dbReference type="EMBL" id="KFD51936.1"/>
    </source>
</evidence>
<dbReference type="Proteomes" id="UP000030758">
    <property type="component" value="Unassembled WGS sequence"/>
</dbReference>
<evidence type="ECO:0000313" key="2">
    <source>
        <dbReference type="EMBL" id="KFD63333.1"/>
    </source>
</evidence>
<organism evidence="2">
    <name type="scientific">Trichuris suis</name>
    <name type="common">pig whipworm</name>
    <dbReference type="NCBI Taxonomy" id="68888"/>
    <lineage>
        <taxon>Eukaryota</taxon>
        <taxon>Metazoa</taxon>
        <taxon>Ecdysozoa</taxon>
        <taxon>Nematoda</taxon>
        <taxon>Enoplea</taxon>
        <taxon>Dorylaimia</taxon>
        <taxon>Trichinellida</taxon>
        <taxon>Trichuridae</taxon>
        <taxon>Trichuris</taxon>
    </lineage>
</organism>
<dbReference type="AlphaFoldDB" id="A0A085N1I7"/>
<evidence type="ECO:0000313" key="3">
    <source>
        <dbReference type="Proteomes" id="UP000030764"/>
    </source>
</evidence>
<name>A0A085N1I7_9BILA</name>
<keyword evidence="3" id="KW-1185">Reference proteome</keyword>
<dbReference type="EMBL" id="KL363234">
    <property type="protein sequence ID" value="KFD51936.1"/>
    <property type="molecule type" value="Genomic_DNA"/>
</dbReference>
<gene>
    <name evidence="1" type="ORF">M513_07265</name>
    <name evidence="2" type="ORF">M514_07265</name>
</gene>
<sequence>MHVTAVIGGQLQWVGMGSVKLQLVEGQVAVEVVIIADKKLLGFYFIIRMNGISALRGVMVNAQGQVQCSRAGAVVVASADAAFMLKRKILSLLTTRPPAPARLPGNGQTTLRRKFYGILKKSSRFLKEPEQHI</sequence>
<reference evidence="2 3" key="1">
    <citation type="journal article" date="2014" name="Nat. Genet.">
        <title>Genome and transcriptome of the porcine whipworm Trichuris suis.</title>
        <authorList>
            <person name="Jex A.R."/>
            <person name="Nejsum P."/>
            <person name="Schwarz E.M."/>
            <person name="Hu L."/>
            <person name="Young N.D."/>
            <person name="Hall R.S."/>
            <person name="Korhonen P.K."/>
            <person name="Liao S."/>
            <person name="Thamsborg S."/>
            <person name="Xia J."/>
            <person name="Xu P."/>
            <person name="Wang S."/>
            <person name="Scheerlinck J.P."/>
            <person name="Hofmann A."/>
            <person name="Sternberg P.W."/>
            <person name="Wang J."/>
            <person name="Gasser R.B."/>
        </authorList>
    </citation>
    <scope>NUCLEOTIDE SEQUENCE [LARGE SCALE GENOMIC DNA]</scope>
    <source>
        <strain evidence="2">DCEP-RM93F</strain>
        <strain evidence="1">DCEP-RM93M</strain>
    </source>
</reference>